<dbReference type="SUPFAM" id="SSF47819">
    <property type="entry name" value="HRDC-like"/>
    <property type="match status" value="2"/>
</dbReference>
<comment type="catalytic activity">
    <reaction evidence="6">
        <text>Exonucleolytic cleavage that removes extra residues from the 3'-terminus of tRNA to produce 5'-mononucleotides.</text>
        <dbReference type="EC" id="3.1.13.5"/>
    </reaction>
</comment>
<dbReference type="InterPro" id="IPR036397">
    <property type="entry name" value="RNaseH_sf"/>
</dbReference>
<dbReference type="Gene3D" id="3.30.420.10">
    <property type="entry name" value="Ribonuclease H-like superfamily/Ribonuclease H"/>
    <property type="match status" value="1"/>
</dbReference>
<comment type="subcellular location">
    <subcellularLocation>
        <location evidence="6">Cytoplasm</location>
    </subcellularLocation>
</comment>
<dbReference type="InterPro" id="IPR051086">
    <property type="entry name" value="RNase_D-like"/>
</dbReference>
<evidence type="ECO:0000259" key="7">
    <source>
        <dbReference type="PROSITE" id="PS50967"/>
    </source>
</evidence>
<dbReference type="SMART" id="SM00474">
    <property type="entry name" value="35EXOc"/>
    <property type="match status" value="1"/>
</dbReference>
<dbReference type="Pfam" id="PF00570">
    <property type="entry name" value="HRDC"/>
    <property type="match status" value="1"/>
</dbReference>
<evidence type="ECO:0000256" key="3">
    <source>
        <dbReference type="ARBA" id="ARBA00022722"/>
    </source>
</evidence>
<dbReference type="InterPro" id="IPR006292">
    <property type="entry name" value="RNase_D"/>
</dbReference>
<comment type="similarity">
    <text evidence="6">Belongs to the RNase D family.</text>
</comment>
<dbReference type="GO" id="GO:0000166">
    <property type="term" value="F:nucleotide binding"/>
    <property type="evidence" value="ECO:0007669"/>
    <property type="project" value="InterPro"/>
</dbReference>
<dbReference type="SUPFAM" id="SSF53098">
    <property type="entry name" value="Ribonuclease H-like"/>
    <property type="match status" value="1"/>
</dbReference>
<keyword evidence="2 6" id="KW-0819">tRNA processing</keyword>
<comment type="caution">
    <text evidence="8">The sequence shown here is derived from an EMBL/GenBank/DDBJ whole genome shotgun (WGS) entry which is preliminary data.</text>
</comment>
<accession>A0A081B9D6</accession>
<dbReference type="CDD" id="cd06142">
    <property type="entry name" value="RNaseD_exo"/>
    <property type="match status" value="1"/>
</dbReference>
<dbReference type="Gene3D" id="1.10.150.80">
    <property type="entry name" value="HRDC domain"/>
    <property type="match status" value="1"/>
</dbReference>
<evidence type="ECO:0000313" key="8">
    <source>
        <dbReference type="EMBL" id="GAK44654.1"/>
    </source>
</evidence>
<dbReference type="Proteomes" id="UP000028702">
    <property type="component" value="Unassembled WGS sequence"/>
</dbReference>
<dbReference type="AlphaFoldDB" id="A0A081B9D6"/>
<gene>
    <name evidence="6" type="primary">rnd</name>
    <name evidence="8" type="ORF">M2A_1153</name>
</gene>
<evidence type="ECO:0000256" key="5">
    <source>
        <dbReference type="ARBA" id="ARBA00022839"/>
    </source>
</evidence>
<dbReference type="Pfam" id="PF01612">
    <property type="entry name" value="DNA_pol_A_exo1"/>
    <property type="match status" value="1"/>
</dbReference>
<comment type="function">
    <text evidence="6">Exonuclease involved in the 3' processing of various precursor tRNAs. Initiates hydrolysis at the 3'-terminus of an RNA molecule and releases 5'-mononucleotides.</text>
</comment>
<dbReference type="EMBL" id="BBIO01000004">
    <property type="protein sequence ID" value="GAK44654.1"/>
    <property type="molecule type" value="Genomic_DNA"/>
</dbReference>
<dbReference type="PANTHER" id="PTHR47649:SF1">
    <property type="entry name" value="RIBONUCLEASE D"/>
    <property type="match status" value="1"/>
</dbReference>
<dbReference type="PANTHER" id="PTHR47649">
    <property type="entry name" value="RIBONUCLEASE D"/>
    <property type="match status" value="1"/>
</dbReference>
<dbReference type="eggNOG" id="COG0349">
    <property type="taxonomic scope" value="Bacteria"/>
</dbReference>
<dbReference type="NCBIfam" id="TIGR01388">
    <property type="entry name" value="rnd"/>
    <property type="match status" value="1"/>
</dbReference>
<dbReference type="GO" id="GO:0003676">
    <property type="term" value="F:nucleic acid binding"/>
    <property type="evidence" value="ECO:0007669"/>
    <property type="project" value="InterPro"/>
</dbReference>
<dbReference type="GO" id="GO:0033890">
    <property type="term" value="F:ribonuclease D activity"/>
    <property type="evidence" value="ECO:0007669"/>
    <property type="project" value="UniProtKB-UniRule"/>
</dbReference>
<dbReference type="InterPro" id="IPR044876">
    <property type="entry name" value="HRDC_dom_sf"/>
</dbReference>
<proteinExistence type="inferred from homology"/>
<keyword evidence="4 6" id="KW-0378">Hydrolase</keyword>
<evidence type="ECO:0000313" key="9">
    <source>
        <dbReference type="Proteomes" id="UP000028702"/>
    </source>
</evidence>
<organism evidence="8 9">
    <name type="scientific">Tepidicaulis marinus</name>
    <dbReference type="NCBI Taxonomy" id="1333998"/>
    <lineage>
        <taxon>Bacteria</taxon>
        <taxon>Pseudomonadati</taxon>
        <taxon>Pseudomonadota</taxon>
        <taxon>Alphaproteobacteria</taxon>
        <taxon>Hyphomicrobiales</taxon>
        <taxon>Parvibaculaceae</taxon>
        <taxon>Tepidicaulis</taxon>
    </lineage>
</organism>
<dbReference type="GO" id="GO:0008408">
    <property type="term" value="F:3'-5' exonuclease activity"/>
    <property type="evidence" value="ECO:0007669"/>
    <property type="project" value="InterPro"/>
</dbReference>
<dbReference type="EC" id="3.1.13.5" evidence="6"/>
<dbReference type="InterPro" id="IPR002121">
    <property type="entry name" value="HRDC_dom"/>
</dbReference>
<dbReference type="InterPro" id="IPR010997">
    <property type="entry name" value="HRDC-like_sf"/>
</dbReference>
<sequence length="395" mass="44114">MDMITTTKDLETLCKKLETAPYITVDTEFLRDKTYWPKLCLIQVANTEEGFLIDPLAEGIDLAPFYKLMAHPKVIKVFHAARQDIEIFYHMGGVIPDPLFDTQIAAMACGFGESVGYETLVRKIAREKVDKTSRFTDWSHRPLSEKQLAYALADVTHLRPVYEAFAKQLSDQGRVRWVAEEMAILQSPATYDLKPEDAWKRLKARVKNKRQLGVLMELAAWREREAQSRDLPRNRVMKDDALFELATQQPKALKDLDRLRAVPKGFSGSRSAAGLMEAIKKGMATPEEDIPEPGNNRVMPPGIGPIVELLKVLLKLKAEEHDVASKLIATVSELEEIAASDKAKVPSLTGWRREIFGADALALKHGKLGLSVKGKKLVAAPLREENEESTAAAAD</sequence>
<dbReference type="InterPro" id="IPR002562">
    <property type="entry name" value="3'-5'_exonuclease_dom"/>
</dbReference>
<keyword evidence="1 6" id="KW-0963">Cytoplasm</keyword>
<reference evidence="8 9" key="1">
    <citation type="submission" date="2014-07" db="EMBL/GenBank/DDBJ databases">
        <title>Tepidicaulis marinum gen. nov., sp. nov., a novel marine bacterium denitrifying nitrate to nitrous oxide strictly under microaerobic conditions.</title>
        <authorList>
            <person name="Takeuchi M."/>
            <person name="Yamagishi T."/>
            <person name="Kamagata Y."/>
            <person name="Oshima K."/>
            <person name="Hattori M."/>
            <person name="Katayama T."/>
            <person name="Hanada S."/>
            <person name="Tamaki H."/>
            <person name="Marumo K."/>
            <person name="Maeda H."/>
            <person name="Nedachi M."/>
            <person name="Iwasaki W."/>
            <person name="Suwa Y."/>
            <person name="Sakata S."/>
        </authorList>
    </citation>
    <scope>NUCLEOTIDE SEQUENCE [LARGE SCALE GENOMIC DNA]</scope>
    <source>
        <strain evidence="8 9">MA2</strain>
    </source>
</reference>
<protein>
    <recommendedName>
        <fullName evidence="6">Ribonuclease D</fullName>
        <shortName evidence="6">RNase D</shortName>
        <ecNumber evidence="6">3.1.13.5</ecNumber>
    </recommendedName>
</protein>
<dbReference type="PROSITE" id="PS50967">
    <property type="entry name" value="HRDC"/>
    <property type="match status" value="1"/>
</dbReference>
<keyword evidence="9" id="KW-1185">Reference proteome</keyword>
<dbReference type="GO" id="GO:0042780">
    <property type="term" value="P:tRNA 3'-end processing"/>
    <property type="evidence" value="ECO:0007669"/>
    <property type="project" value="UniProtKB-UniRule"/>
</dbReference>
<evidence type="ECO:0000256" key="6">
    <source>
        <dbReference type="HAMAP-Rule" id="MF_01899"/>
    </source>
</evidence>
<evidence type="ECO:0000256" key="4">
    <source>
        <dbReference type="ARBA" id="ARBA00022801"/>
    </source>
</evidence>
<evidence type="ECO:0000256" key="2">
    <source>
        <dbReference type="ARBA" id="ARBA00022694"/>
    </source>
</evidence>
<dbReference type="RefSeq" id="WP_045444252.1">
    <property type="nucleotide sequence ID" value="NZ_BBIO01000004.1"/>
</dbReference>
<feature type="domain" description="HRDC" evidence="7">
    <location>
        <begin position="208"/>
        <end position="289"/>
    </location>
</feature>
<dbReference type="SMART" id="SM00341">
    <property type="entry name" value="HRDC"/>
    <property type="match status" value="1"/>
</dbReference>
<dbReference type="STRING" id="1333998.M2A_1153"/>
<keyword evidence="3 6" id="KW-0540">Nuclease</keyword>
<comment type="cofactor">
    <cofactor evidence="6">
        <name>a divalent metal cation</name>
        <dbReference type="ChEBI" id="CHEBI:60240"/>
    </cofactor>
</comment>
<dbReference type="InterPro" id="IPR012337">
    <property type="entry name" value="RNaseH-like_sf"/>
</dbReference>
<dbReference type="HAMAP" id="MF_01899">
    <property type="entry name" value="RNase_D"/>
    <property type="match status" value="1"/>
</dbReference>
<name>A0A081B9D6_9HYPH</name>
<dbReference type="GO" id="GO:0005737">
    <property type="term" value="C:cytoplasm"/>
    <property type="evidence" value="ECO:0007669"/>
    <property type="project" value="UniProtKB-SubCell"/>
</dbReference>
<evidence type="ECO:0000256" key="1">
    <source>
        <dbReference type="ARBA" id="ARBA00022490"/>
    </source>
</evidence>
<keyword evidence="5 6" id="KW-0269">Exonuclease</keyword>